<protein>
    <submittedName>
        <fullName evidence="3">Uncharacterized protein MANES_04G135000</fullName>
    </submittedName>
</protein>
<dbReference type="PANTHER" id="PTHR33172:SF104">
    <property type="entry name" value="OS02G0227100 PROTEIN"/>
    <property type="match status" value="1"/>
</dbReference>
<reference evidence="3" key="1">
    <citation type="submission" date="2018-02" db="EMBL/GenBank/DDBJ databases">
        <title>Rhizophora mucronata_Transcriptome.</title>
        <authorList>
            <person name="Meera S.P."/>
            <person name="Sreeshan A."/>
            <person name="Augustine A."/>
        </authorList>
    </citation>
    <scope>NUCLEOTIDE SEQUENCE</scope>
    <source>
        <tissue evidence="3">Leaf</tissue>
    </source>
</reference>
<dbReference type="AlphaFoldDB" id="A0A2P2IKU0"/>
<proteinExistence type="predicted"/>
<name>A0A2P2IKU0_RHIMU</name>
<dbReference type="PANTHER" id="PTHR33172">
    <property type="entry name" value="OS08G0516900 PROTEIN"/>
    <property type="match status" value="1"/>
</dbReference>
<organism evidence="3">
    <name type="scientific">Rhizophora mucronata</name>
    <name type="common">Asiatic mangrove</name>
    <dbReference type="NCBI Taxonomy" id="61149"/>
    <lineage>
        <taxon>Eukaryota</taxon>
        <taxon>Viridiplantae</taxon>
        <taxon>Streptophyta</taxon>
        <taxon>Embryophyta</taxon>
        <taxon>Tracheophyta</taxon>
        <taxon>Spermatophyta</taxon>
        <taxon>Magnoliopsida</taxon>
        <taxon>eudicotyledons</taxon>
        <taxon>Gunneridae</taxon>
        <taxon>Pentapetalae</taxon>
        <taxon>rosids</taxon>
        <taxon>fabids</taxon>
        <taxon>Malpighiales</taxon>
        <taxon>Rhizophoraceae</taxon>
        <taxon>Rhizophora</taxon>
    </lineage>
</organism>
<dbReference type="EMBL" id="GGEC01001371">
    <property type="protein sequence ID" value="MBW81854.1"/>
    <property type="molecule type" value="Transcribed_RNA"/>
</dbReference>
<comment type="subcellular location">
    <subcellularLocation>
        <location evidence="1">Nucleus</location>
    </subcellularLocation>
</comment>
<evidence type="ECO:0000256" key="1">
    <source>
        <dbReference type="ARBA" id="ARBA00004123"/>
    </source>
</evidence>
<evidence type="ECO:0000313" key="3">
    <source>
        <dbReference type="EMBL" id="MBW81854.1"/>
    </source>
</evidence>
<accession>A0A2P2IKU0</accession>
<keyword evidence="2" id="KW-0539">Nucleus</keyword>
<dbReference type="GO" id="GO:0006950">
    <property type="term" value="P:response to stress"/>
    <property type="evidence" value="ECO:0007669"/>
    <property type="project" value="UniProtKB-ARBA"/>
</dbReference>
<sequence length="207" mass="23076">MFLKDISRLLCGILKTSVWSEEETQISMGEGEEQMVQATSLMPHNGRHAKEENKWVIMEDDDDNDDSISSIGSTSSLDVIDDASSPTSWSSSNSNGPLFELSELMAHLPLKRGLSNFYEGKSQSFTSLSRVTSIEDLAKKETPYRRKMKYSKSYGDGFDAHKPYTLPKAIIAKRVSRGSMSCLPFPGTRSSFLNCTRPPPIPVQKKL</sequence>
<dbReference type="InterPro" id="IPR051992">
    <property type="entry name" value="OxStress_Response_Reg"/>
</dbReference>
<evidence type="ECO:0000256" key="2">
    <source>
        <dbReference type="ARBA" id="ARBA00023242"/>
    </source>
</evidence>
<dbReference type="GO" id="GO:0005634">
    <property type="term" value="C:nucleus"/>
    <property type="evidence" value="ECO:0007669"/>
    <property type="project" value="UniProtKB-SubCell"/>
</dbReference>